<accession>A0A7C9PM60</accession>
<dbReference type="Gene3D" id="1.10.630.10">
    <property type="entry name" value="Cytochrome P450"/>
    <property type="match status" value="1"/>
</dbReference>
<reference evidence="2 3" key="1">
    <citation type="journal article" date="2014" name="Int. J. Syst. Evol. Microbiol.">
        <title>Description of Galbitalea soli gen. nov., sp. nov., and Frondihabitans sucicola sp. nov.</title>
        <authorList>
            <person name="Kim S.J."/>
            <person name="Lim J.M."/>
            <person name="Ahn J.H."/>
            <person name="Weon H.Y."/>
            <person name="Hamada M."/>
            <person name="Suzuki K."/>
            <person name="Ahn T.Y."/>
            <person name="Kwon S.W."/>
        </authorList>
    </citation>
    <scope>NUCLEOTIDE SEQUENCE [LARGE SCALE GENOMIC DNA]</scope>
    <source>
        <strain evidence="2 3">NBRC 108727</strain>
    </source>
</reference>
<dbReference type="InterPro" id="IPR002397">
    <property type="entry name" value="Cyt_P450_B"/>
</dbReference>
<dbReference type="PANTHER" id="PTHR46696:SF1">
    <property type="entry name" value="CYTOCHROME P450 YJIB-RELATED"/>
    <property type="match status" value="1"/>
</dbReference>
<dbReference type="GO" id="GO:0004497">
    <property type="term" value="F:monooxygenase activity"/>
    <property type="evidence" value="ECO:0007669"/>
    <property type="project" value="InterPro"/>
</dbReference>
<dbReference type="PRINTS" id="PR00359">
    <property type="entry name" value="BP450"/>
</dbReference>
<dbReference type="GO" id="GO:0020037">
    <property type="term" value="F:heme binding"/>
    <property type="evidence" value="ECO:0007669"/>
    <property type="project" value="InterPro"/>
</dbReference>
<keyword evidence="3" id="KW-1185">Reference proteome</keyword>
<dbReference type="RefSeq" id="WP_163472349.1">
    <property type="nucleotide sequence ID" value="NZ_JAAGWZ010000001.1"/>
</dbReference>
<proteinExistence type="inferred from homology"/>
<sequence length="379" mass="40259">MSAAAWEERLYRAAHPIAYPLLTAVRSPVRRIPGLGIVVTDAALLRSVLLDGRGFTKNGPGASSELWTPVLGPTVLVNMDGADHAALRRQLAPLFTPAWVDDLAARTLADALAALTGRLRDGEPVDLVTEVRHYASIMIAQLVGLGDDVVGDELFRRISAISAYVNLARPRLTARQILAARRVIAELDTAASAAWAGDASTVPGRMRELGLGERDALGAAGAFVLTGTETLVAFIPRLVALLLDTGWLDRLRDDRTRVEAAIAEGMRVTTPTPVMLRSVLRDGRIGGVGVRRGERVILATFAANRALGPFDPIANPAAGLKQLWFGAGPHFCIGAPLAMAQVRLVLGALLDAPAGLRVAARGAARRTLLPGYRSLVITR</sequence>
<dbReference type="InterPro" id="IPR017972">
    <property type="entry name" value="Cyt_P450_CS"/>
</dbReference>
<dbReference type="CDD" id="cd00302">
    <property type="entry name" value="cytochrome_P450"/>
    <property type="match status" value="1"/>
</dbReference>
<protein>
    <submittedName>
        <fullName evidence="2">Cytochrome P450</fullName>
    </submittedName>
</protein>
<dbReference type="PANTHER" id="PTHR46696">
    <property type="entry name" value="P450, PUTATIVE (EUROFUNG)-RELATED"/>
    <property type="match status" value="1"/>
</dbReference>
<evidence type="ECO:0000313" key="2">
    <source>
        <dbReference type="EMBL" id="NEM90733.1"/>
    </source>
</evidence>
<dbReference type="Proteomes" id="UP000479756">
    <property type="component" value="Unassembled WGS sequence"/>
</dbReference>
<dbReference type="EMBL" id="JAAGWZ010000001">
    <property type="protein sequence ID" value="NEM90733.1"/>
    <property type="molecule type" value="Genomic_DNA"/>
</dbReference>
<evidence type="ECO:0000313" key="3">
    <source>
        <dbReference type="Proteomes" id="UP000479756"/>
    </source>
</evidence>
<dbReference type="PROSITE" id="PS00086">
    <property type="entry name" value="CYTOCHROME_P450"/>
    <property type="match status" value="1"/>
</dbReference>
<gene>
    <name evidence="2" type="ORF">G3T37_05130</name>
</gene>
<dbReference type="GO" id="GO:0005506">
    <property type="term" value="F:iron ion binding"/>
    <property type="evidence" value="ECO:0007669"/>
    <property type="project" value="InterPro"/>
</dbReference>
<organism evidence="2 3">
    <name type="scientific">Galbitalea soli</name>
    <dbReference type="NCBI Taxonomy" id="1268042"/>
    <lineage>
        <taxon>Bacteria</taxon>
        <taxon>Bacillati</taxon>
        <taxon>Actinomycetota</taxon>
        <taxon>Actinomycetes</taxon>
        <taxon>Micrococcales</taxon>
        <taxon>Microbacteriaceae</taxon>
        <taxon>Galbitalea</taxon>
    </lineage>
</organism>
<name>A0A7C9PM60_9MICO</name>
<evidence type="ECO:0000256" key="1">
    <source>
        <dbReference type="ARBA" id="ARBA00010617"/>
    </source>
</evidence>
<dbReference type="SUPFAM" id="SSF48264">
    <property type="entry name" value="Cytochrome P450"/>
    <property type="match status" value="1"/>
</dbReference>
<dbReference type="InterPro" id="IPR036396">
    <property type="entry name" value="Cyt_P450_sf"/>
</dbReference>
<comment type="similarity">
    <text evidence="1">Belongs to the cytochrome P450 family.</text>
</comment>
<dbReference type="AlphaFoldDB" id="A0A7C9PM60"/>
<dbReference type="GO" id="GO:0016705">
    <property type="term" value="F:oxidoreductase activity, acting on paired donors, with incorporation or reduction of molecular oxygen"/>
    <property type="evidence" value="ECO:0007669"/>
    <property type="project" value="InterPro"/>
</dbReference>
<comment type="caution">
    <text evidence="2">The sequence shown here is derived from an EMBL/GenBank/DDBJ whole genome shotgun (WGS) entry which is preliminary data.</text>
</comment>